<evidence type="ECO:0000313" key="3">
    <source>
        <dbReference type="Proteomes" id="UP000001554"/>
    </source>
</evidence>
<sequence length="163" mass="18152">MASVHPVADPTQEQKGPMAMAGQYPPVAGPAFPAMPMQPQVIPHQPGGYVTTMGPQKREWSSGLGACCDNPNSCLLSFFCAQCYTCHLLPRMDENCWVGWMGWPWPPLGYGIFGMRVKMREQHNIHGDLCTDACTSIWCPWCALAQMSREMDYVIEQPAMARQ</sequence>
<protein>
    <submittedName>
        <fullName evidence="4">Placenta-specific gene 8 protein-like</fullName>
    </submittedName>
</protein>
<dbReference type="InterPro" id="IPR006461">
    <property type="entry name" value="PLAC_motif_containing"/>
</dbReference>
<dbReference type="OrthoDB" id="1045822at2759"/>
<keyword evidence="3" id="KW-1185">Reference proteome</keyword>
<proteinExistence type="inferred from homology"/>
<evidence type="ECO:0000313" key="4">
    <source>
        <dbReference type="RefSeq" id="XP_035660409.1"/>
    </source>
</evidence>
<name>A0A9J7KFH1_BRAFL</name>
<dbReference type="NCBIfam" id="TIGR01571">
    <property type="entry name" value="A_thal_Cys_rich"/>
    <property type="match status" value="1"/>
</dbReference>
<dbReference type="OMA" id="FPAMPMQ"/>
<dbReference type="GeneID" id="118405111"/>
<dbReference type="AlphaFoldDB" id="A0A9J7KFH1"/>
<dbReference type="KEGG" id="bfo:118405111"/>
<accession>A0A9J7KFH1</accession>
<dbReference type="RefSeq" id="XP_035660409.1">
    <property type="nucleotide sequence ID" value="XM_035804516.1"/>
</dbReference>
<dbReference type="Proteomes" id="UP000001554">
    <property type="component" value="Chromosome 17"/>
</dbReference>
<dbReference type="Pfam" id="PF04749">
    <property type="entry name" value="PLAC8"/>
    <property type="match status" value="1"/>
</dbReference>
<dbReference type="PANTHER" id="PTHR15907">
    <property type="entry name" value="DUF614 FAMILY PROTEIN-RELATED"/>
    <property type="match status" value="1"/>
</dbReference>
<gene>
    <name evidence="4" type="primary">LOC118405111</name>
</gene>
<reference evidence="3" key="1">
    <citation type="journal article" date="2020" name="Nat. Ecol. Evol.">
        <title>Deeply conserved synteny resolves early events in vertebrate evolution.</title>
        <authorList>
            <person name="Simakov O."/>
            <person name="Marletaz F."/>
            <person name="Yue J.X."/>
            <person name="O'Connell B."/>
            <person name="Jenkins J."/>
            <person name="Brandt A."/>
            <person name="Calef R."/>
            <person name="Tung C.H."/>
            <person name="Huang T.K."/>
            <person name="Schmutz J."/>
            <person name="Satoh N."/>
            <person name="Yu J.K."/>
            <person name="Putnam N.H."/>
            <person name="Green R.E."/>
            <person name="Rokhsar D.S."/>
        </authorList>
    </citation>
    <scope>NUCLEOTIDE SEQUENCE [LARGE SCALE GENOMIC DNA]</scope>
    <source>
        <strain evidence="3">S238N-H82</strain>
    </source>
</reference>
<evidence type="ECO:0000256" key="2">
    <source>
        <dbReference type="SAM" id="MobiDB-lite"/>
    </source>
</evidence>
<organism evidence="3 4">
    <name type="scientific">Branchiostoma floridae</name>
    <name type="common">Florida lancelet</name>
    <name type="synonym">Amphioxus</name>
    <dbReference type="NCBI Taxonomy" id="7739"/>
    <lineage>
        <taxon>Eukaryota</taxon>
        <taxon>Metazoa</taxon>
        <taxon>Chordata</taxon>
        <taxon>Cephalochordata</taxon>
        <taxon>Leptocardii</taxon>
        <taxon>Amphioxiformes</taxon>
        <taxon>Branchiostomatidae</taxon>
        <taxon>Branchiostoma</taxon>
    </lineage>
</organism>
<comment type="similarity">
    <text evidence="1">Belongs to the cornifelin family.</text>
</comment>
<feature type="region of interest" description="Disordered" evidence="2">
    <location>
        <begin position="1"/>
        <end position="20"/>
    </location>
</feature>
<reference evidence="4" key="2">
    <citation type="submission" date="2025-08" db="UniProtKB">
        <authorList>
            <consortium name="RefSeq"/>
        </authorList>
    </citation>
    <scope>IDENTIFICATION</scope>
    <source>
        <strain evidence="4">S238N-H82</strain>
        <tissue evidence="4">Testes</tissue>
    </source>
</reference>
<evidence type="ECO:0000256" key="1">
    <source>
        <dbReference type="ARBA" id="ARBA00009024"/>
    </source>
</evidence>